<feature type="transmembrane region" description="Helical" evidence="6">
    <location>
        <begin position="227"/>
        <end position="248"/>
    </location>
</feature>
<feature type="transmembrane region" description="Helical" evidence="6">
    <location>
        <begin position="617"/>
        <end position="636"/>
    </location>
</feature>
<dbReference type="InterPro" id="IPR000731">
    <property type="entry name" value="SSD"/>
</dbReference>
<feature type="domain" description="SSD" evidence="7">
    <location>
        <begin position="196"/>
        <end position="326"/>
    </location>
</feature>
<dbReference type="PROSITE" id="PS50156">
    <property type="entry name" value="SSD"/>
    <property type="match status" value="1"/>
</dbReference>
<feature type="transmembrane region" description="Helical" evidence="6">
    <location>
        <begin position="178"/>
        <end position="196"/>
    </location>
</feature>
<comment type="caution">
    <text evidence="8">The sequence shown here is derived from an EMBL/GenBank/DDBJ whole genome shotgun (WGS) entry which is preliminary data.</text>
</comment>
<dbReference type="InterPro" id="IPR050545">
    <property type="entry name" value="Mycobact_MmpL"/>
</dbReference>
<evidence type="ECO:0000313" key="9">
    <source>
        <dbReference type="Proteomes" id="UP000632454"/>
    </source>
</evidence>
<feature type="transmembrane region" description="Helical" evidence="6">
    <location>
        <begin position="568"/>
        <end position="588"/>
    </location>
</feature>
<evidence type="ECO:0000259" key="7">
    <source>
        <dbReference type="PROSITE" id="PS50156"/>
    </source>
</evidence>
<accession>A0ABQ1VA33</accession>
<dbReference type="PANTHER" id="PTHR33406">
    <property type="entry name" value="MEMBRANE PROTEIN MJ1562-RELATED"/>
    <property type="match status" value="1"/>
</dbReference>
<dbReference type="Gene3D" id="1.20.1640.10">
    <property type="entry name" value="Multidrug efflux transporter AcrB transmembrane domain"/>
    <property type="match status" value="2"/>
</dbReference>
<feature type="transmembrane region" description="Helical" evidence="6">
    <location>
        <begin position="529"/>
        <end position="548"/>
    </location>
</feature>
<feature type="transmembrane region" description="Helical" evidence="6">
    <location>
        <begin position="301"/>
        <end position="327"/>
    </location>
</feature>
<evidence type="ECO:0000256" key="5">
    <source>
        <dbReference type="ARBA" id="ARBA00023136"/>
    </source>
</evidence>
<organism evidence="8 9">
    <name type="scientific">Williamsia phyllosphaerae</name>
    <dbReference type="NCBI Taxonomy" id="885042"/>
    <lineage>
        <taxon>Bacteria</taxon>
        <taxon>Bacillati</taxon>
        <taxon>Actinomycetota</taxon>
        <taxon>Actinomycetes</taxon>
        <taxon>Mycobacteriales</taxon>
        <taxon>Nocardiaceae</taxon>
        <taxon>Williamsia</taxon>
    </lineage>
</organism>
<feature type="transmembrane region" description="Helical" evidence="6">
    <location>
        <begin position="276"/>
        <end position="295"/>
    </location>
</feature>
<keyword evidence="2" id="KW-1003">Cell membrane</keyword>
<dbReference type="Proteomes" id="UP000632454">
    <property type="component" value="Unassembled WGS sequence"/>
</dbReference>
<evidence type="ECO:0000256" key="4">
    <source>
        <dbReference type="ARBA" id="ARBA00022989"/>
    </source>
</evidence>
<keyword evidence="5 6" id="KW-0472">Membrane</keyword>
<keyword evidence="3 6" id="KW-0812">Transmembrane</keyword>
<evidence type="ECO:0000256" key="6">
    <source>
        <dbReference type="SAM" id="Phobius"/>
    </source>
</evidence>
<proteinExistence type="predicted"/>
<dbReference type="SUPFAM" id="SSF82866">
    <property type="entry name" value="Multidrug efflux transporter AcrB transmembrane domain"/>
    <property type="match status" value="2"/>
</dbReference>
<dbReference type="PANTHER" id="PTHR33406:SF13">
    <property type="entry name" value="MEMBRANE PROTEIN YDFJ"/>
    <property type="match status" value="1"/>
</dbReference>
<sequence length="692" mass="71540">MERLARLVIAHRRWVLAAWLLLAVVGGYAAPQATSALSYDFSLPGQPGYESNLDIIEQFGNGGGNPPILVVVGDSSRQVPIAAGETVGRLAAQAAPGARVASFADQPALLSKDKTVGVVAVYPRPLPGSEVYGAALPALKSVAAQVQESTGVPVAVTGQDELASGGGGGGVDILAETLFGGVGALVVLALVFGSFLAIMPLLIAAASILTTFLIVWGLTAVTDVSFIVQYLLALIGLGVAIDYALLLVTRWREERGHGADNAEAVHRAMLTAGRSVLFSGITVAVSLAALIALPVPFLRSIGFTGLLIPVVSVVAALTLLPALLLTVGPRLAWPHRRSPEPDSRLWHRVGVIVVRHRWWSALAAIVVLLAMAAPLVGLQLGQPTNDSLASTGGPAGTAITHVEESGLGAGLTAPVEIVTTDPQRVVAAVSDVDGVAAVIAPGSWTTGGRSVVDAWTTDDASSGTGADAAAAIRTAAEKTGADVGGAPAQNADFIDAVYGNAWWIILIIVIVTFALLVRALRSIVLPLKALVLNVISLAAAYGITVLVWQDGVGTQLLFDQDSSGAITVWIPIAVFAFLFGLSMDYEVFLLSRIREEYDATGDTDEATVVGVARTGRLVTCAALVLFLAFISLSRVPATDVKILATALALGIIIDATIVRGVLAPALVAALGPINWWLPRRLRPSAPHEGGTP</sequence>
<reference evidence="9" key="1">
    <citation type="journal article" date="2019" name="Int. J. Syst. Evol. Microbiol.">
        <title>The Global Catalogue of Microorganisms (GCM) 10K type strain sequencing project: providing services to taxonomists for standard genome sequencing and annotation.</title>
        <authorList>
            <consortium name="The Broad Institute Genomics Platform"/>
            <consortium name="The Broad Institute Genome Sequencing Center for Infectious Disease"/>
            <person name="Wu L."/>
            <person name="Ma J."/>
        </authorList>
    </citation>
    <scope>NUCLEOTIDE SEQUENCE [LARGE SCALE GENOMIC DNA]</scope>
    <source>
        <strain evidence="9">CCM 7855</strain>
    </source>
</reference>
<comment type="subcellular location">
    <subcellularLocation>
        <location evidence="1">Cell membrane</location>
        <topology evidence="1">Multi-pass membrane protein</topology>
    </subcellularLocation>
</comment>
<dbReference type="RefSeq" id="WP_188492794.1">
    <property type="nucleotide sequence ID" value="NZ_BMCS01000003.1"/>
</dbReference>
<dbReference type="Pfam" id="PF03176">
    <property type="entry name" value="MMPL"/>
    <property type="match status" value="2"/>
</dbReference>
<keyword evidence="4 6" id="KW-1133">Transmembrane helix</keyword>
<evidence type="ECO:0000256" key="3">
    <source>
        <dbReference type="ARBA" id="ARBA00022692"/>
    </source>
</evidence>
<evidence type="ECO:0000313" key="8">
    <source>
        <dbReference type="EMBL" id="GGF42851.1"/>
    </source>
</evidence>
<dbReference type="EMBL" id="BMCS01000003">
    <property type="protein sequence ID" value="GGF42851.1"/>
    <property type="molecule type" value="Genomic_DNA"/>
</dbReference>
<evidence type="ECO:0000256" key="2">
    <source>
        <dbReference type="ARBA" id="ARBA00022475"/>
    </source>
</evidence>
<feature type="transmembrane region" description="Helical" evidence="6">
    <location>
        <begin position="201"/>
        <end position="221"/>
    </location>
</feature>
<dbReference type="InterPro" id="IPR004869">
    <property type="entry name" value="MMPL_dom"/>
</dbReference>
<feature type="transmembrane region" description="Helical" evidence="6">
    <location>
        <begin position="500"/>
        <end position="517"/>
    </location>
</feature>
<name>A0ABQ1VA33_9NOCA</name>
<protein>
    <submittedName>
        <fullName evidence="8">Membrane protein</fullName>
    </submittedName>
</protein>
<feature type="transmembrane region" description="Helical" evidence="6">
    <location>
        <begin position="358"/>
        <end position="380"/>
    </location>
</feature>
<feature type="transmembrane region" description="Helical" evidence="6">
    <location>
        <begin position="642"/>
        <end position="670"/>
    </location>
</feature>
<evidence type="ECO:0000256" key="1">
    <source>
        <dbReference type="ARBA" id="ARBA00004651"/>
    </source>
</evidence>
<gene>
    <name evidence="8" type="ORF">GCM10007298_43190</name>
</gene>
<keyword evidence="9" id="KW-1185">Reference proteome</keyword>